<dbReference type="Pfam" id="PF00685">
    <property type="entry name" value="Sulfotransfer_1"/>
    <property type="match status" value="1"/>
</dbReference>
<dbReference type="InterPro" id="IPR027417">
    <property type="entry name" value="P-loop_NTPase"/>
</dbReference>
<sequence>MSNSKEILFHIGMPRTGTTTLQRNLFQNTDYFVGMPVHQDGKPDRFWRQAGLAICKPTSPPGIQCVKNKIKTLEENAEAENKRIVISDEMFTSLGSPLYFQEIYANRIKAVASNSAVFLVIRNQQEIIKSRYRQHKVWRQWAAIGLPIGYQYTDKKPSLFKLIPKKVIRFDRWLKYGIATQDHNWFSNLNYYQLYKSYCDILGSDKVFVLFFEDMVKNPEYFSKQLGDILSVDHNVVLKALKDKKNTSKGNYLKRIRKSPVNNGLGIPNFIRLNYHQFIGKGGLDPSVDGELRELIQSTWGSDNKKLSRELGVDLEAKGYLL</sequence>
<comment type="caution">
    <text evidence="2">The sequence shown here is derived from an EMBL/GenBank/DDBJ whole genome shotgun (WGS) entry which is preliminary data.</text>
</comment>
<gene>
    <name evidence="2" type="ORF">BOV88_10465</name>
</gene>
<dbReference type="AlphaFoldDB" id="A0A1T2CQ80"/>
<dbReference type="EMBL" id="MPNX01000017">
    <property type="protein sequence ID" value="OOY34300.1"/>
    <property type="molecule type" value="Genomic_DNA"/>
</dbReference>
<name>A0A1T2CQ80_SOVGS</name>
<dbReference type="InterPro" id="IPR000863">
    <property type="entry name" value="Sulfotransferase_dom"/>
</dbReference>
<dbReference type="GO" id="GO:0008146">
    <property type="term" value="F:sulfotransferase activity"/>
    <property type="evidence" value="ECO:0007669"/>
    <property type="project" value="InterPro"/>
</dbReference>
<protein>
    <recommendedName>
        <fullName evidence="1">Sulfotransferase domain-containing protein</fullName>
    </recommendedName>
</protein>
<evidence type="ECO:0000313" key="2">
    <source>
        <dbReference type="EMBL" id="OOY34300.1"/>
    </source>
</evidence>
<dbReference type="RefSeq" id="WP_078453386.1">
    <property type="nucleotide sequence ID" value="NZ_MPNX01000017.1"/>
</dbReference>
<evidence type="ECO:0000313" key="3">
    <source>
        <dbReference type="Proteomes" id="UP000190962"/>
    </source>
</evidence>
<proteinExistence type="predicted"/>
<organism evidence="2 3">
    <name type="scientific">Solemya velum gill symbiont</name>
    <dbReference type="NCBI Taxonomy" id="2340"/>
    <lineage>
        <taxon>Bacteria</taxon>
        <taxon>Pseudomonadati</taxon>
        <taxon>Pseudomonadota</taxon>
        <taxon>Gammaproteobacteria</taxon>
        <taxon>sulfur-oxidizing symbionts</taxon>
    </lineage>
</organism>
<dbReference type="Gene3D" id="3.40.50.300">
    <property type="entry name" value="P-loop containing nucleotide triphosphate hydrolases"/>
    <property type="match status" value="1"/>
</dbReference>
<dbReference type="Proteomes" id="UP000190962">
    <property type="component" value="Unassembled WGS sequence"/>
</dbReference>
<dbReference type="SUPFAM" id="SSF52540">
    <property type="entry name" value="P-loop containing nucleoside triphosphate hydrolases"/>
    <property type="match status" value="1"/>
</dbReference>
<accession>A0A1T2CQ80</accession>
<feature type="domain" description="Sulfotransferase" evidence="1">
    <location>
        <begin position="11"/>
        <end position="235"/>
    </location>
</feature>
<reference evidence="2 3" key="1">
    <citation type="submission" date="2016-11" db="EMBL/GenBank/DDBJ databases">
        <title>Mixed transmission modes and dynamic genome evolution in an obligate animal-bacterial symbiosis.</title>
        <authorList>
            <person name="Russell S.L."/>
            <person name="Corbett-Detig R.B."/>
            <person name="Cavanaugh C.M."/>
        </authorList>
    </citation>
    <scope>NUCLEOTIDE SEQUENCE [LARGE SCALE GENOMIC DNA]</scope>
    <source>
        <strain evidence="2">MA-KB16</strain>
    </source>
</reference>
<evidence type="ECO:0000259" key="1">
    <source>
        <dbReference type="Pfam" id="PF00685"/>
    </source>
</evidence>